<evidence type="ECO:0000259" key="6">
    <source>
        <dbReference type="Pfam" id="PF01217"/>
    </source>
</evidence>
<evidence type="ECO:0000256" key="2">
    <source>
        <dbReference type="ARBA" id="ARBA00006972"/>
    </source>
</evidence>
<dbReference type="SUPFAM" id="SSF64356">
    <property type="entry name" value="SNARE-like"/>
    <property type="match status" value="1"/>
</dbReference>
<dbReference type="OrthoDB" id="371463at2759"/>
<dbReference type="InterPro" id="IPR011012">
    <property type="entry name" value="Longin-like_dom_sf"/>
</dbReference>
<dbReference type="Proteomes" id="UP000597762">
    <property type="component" value="Unassembled WGS sequence"/>
</dbReference>
<sequence>MNAETFSFIFNFHYYSRCSSLLQERSPFCFSLFDLISFLKESNSNFYRTSFRIFCCEFRSQTMIKFLLIVNKAGRLRLTHYFEHYNHEDKSAIERDIIRRCLSSSGKQCTFWEYRDFTIVYRKYVNLYFVSGITNDENELAVLELMHNLLETLNVYFSKVSELDVSFFIYF</sequence>
<dbReference type="PANTHER" id="PTHR11753">
    <property type="entry name" value="ADAPTOR COMPLEXES SMALL SUBUNIT FAMILY"/>
    <property type="match status" value="1"/>
</dbReference>
<accession>A0A812D1U4</accession>
<name>A0A812D1U4_ACAPH</name>
<evidence type="ECO:0000256" key="3">
    <source>
        <dbReference type="ARBA" id="ARBA00022448"/>
    </source>
</evidence>
<gene>
    <name evidence="7" type="ORF">SPHA_45618</name>
</gene>
<reference evidence="7" key="1">
    <citation type="submission" date="2021-01" db="EMBL/GenBank/DDBJ databases">
        <authorList>
            <person name="Li R."/>
            <person name="Bekaert M."/>
        </authorList>
    </citation>
    <scope>NUCLEOTIDE SEQUENCE</scope>
    <source>
        <strain evidence="7">Farmed</strain>
    </source>
</reference>
<evidence type="ECO:0000256" key="1">
    <source>
        <dbReference type="ARBA" id="ARBA00004308"/>
    </source>
</evidence>
<dbReference type="GO" id="GO:0016192">
    <property type="term" value="P:vesicle-mediated transport"/>
    <property type="evidence" value="ECO:0007669"/>
    <property type="project" value="InterPro"/>
</dbReference>
<proteinExistence type="inferred from homology"/>
<comment type="subcellular location">
    <subcellularLocation>
        <location evidence="1">Endomembrane system</location>
    </subcellularLocation>
</comment>
<feature type="domain" description="AP complex mu/sigma subunit" evidence="6">
    <location>
        <begin position="63"/>
        <end position="167"/>
    </location>
</feature>
<dbReference type="InterPro" id="IPR000804">
    <property type="entry name" value="Clathrin_sm-chain_CS"/>
</dbReference>
<keyword evidence="5" id="KW-0472">Membrane</keyword>
<organism evidence="7 8">
    <name type="scientific">Acanthosepion pharaonis</name>
    <name type="common">Pharaoh cuttlefish</name>
    <name type="synonym">Sepia pharaonis</name>
    <dbReference type="NCBI Taxonomy" id="158019"/>
    <lineage>
        <taxon>Eukaryota</taxon>
        <taxon>Metazoa</taxon>
        <taxon>Spiralia</taxon>
        <taxon>Lophotrochozoa</taxon>
        <taxon>Mollusca</taxon>
        <taxon>Cephalopoda</taxon>
        <taxon>Coleoidea</taxon>
        <taxon>Decapodiformes</taxon>
        <taxon>Sepiida</taxon>
        <taxon>Sepiina</taxon>
        <taxon>Sepiidae</taxon>
        <taxon>Acanthosepion</taxon>
    </lineage>
</organism>
<comment type="similarity">
    <text evidence="2">Belongs to the adaptor complexes small subunit family.</text>
</comment>
<dbReference type="Gene3D" id="3.30.450.60">
    <property type="match status" value="1"/>
</dbReference>
<keyword evidence="3" id="KW-0813">Transport</keyword>
<dbReference type="GO" id="GO:0006886">
    <property type="term" value="P:intracellular protein transport"/>
    <property type="evidence" value="ECO:0007669"/>
    <property type="project" value="InterPro"/>
</dbReference>
<dbReference type="GO" id="GO:0012505">
    <property type="term" value="C:endomembrane system"/>
    <property type="evidence" value="ECO:0007669"/>
    <property type="project" value="UniProtKB-SubCell"/>
</dbReference>
<dbReference type="InterPro" id="IPR022775">
    <property type="entry name" value="AP_mu_sigma_su"/>
</dbReference>
<dbReference type="EMBL" id="CAHIKZ030002357">
    <property type="protein sequence ID" value="CAE1285759.1"/>
    <property type="molecule type" value="Genomic_DNA"/>
</dbReference>
<keyword evidence="4" id="KW-0653">Protein transport</keyword>
<dbReference type="GO" id="GO:0030117">
    <property type="term" value="C:membrane coat"/>
    <property type="evidence" value="ECO:0007669"/>
    <property type="project" value="InterPro"/>
</dbReference>
<dbReference type="InterPro" id="IPR016635">
    <property type="entry name" value="AP_complex_ssu"/>
</dbReference>
<evidence type="ECO:0000313" key="8">
    <source>
        <dbReference type="Proteomes" id="UP000597762"/>
    </source>
</evidence>
<dbReference type="Pfam" id="PF01217">
    <property type="entry name" value="Clat_adaptor_s"/>
    <property type="match status" value="1"/>
</dbReference>
<evidence type="ECO:0000256" key="5">
    <source>
        <dbReference type="ARBA" id="ARBA00023136"/>
    </source>
</evidence>
<dbReference type="PROSITE" id="PS00989">
    <property type="entry name" value="CLAT_ADAPTOR_S"/>
    <property type="match status" value="1"/>
</dbReference>
<protein>
    <submittedName>
        <fullName evidence="7">AP4S1</fullName>
    </submittedName>
</protein>
<evidence type="ECO:0000256" key="4">
    <source>
        <dbReference type="ARBA" id="ARBA00022927"/>
    </source>
</evidence>
<evidence type="ECO:0000313" key="7">
    <source>
        <dbReference type="EMBL" id="CAE1285759.1"/>
    </source>
</evidence>
<comment type="caution">
    <text evidence="7">The sequence shown here is derived from an EMBL/GenBank/DDBJ whole genome shotgun (WGS) entry which is preliminary data.</text>
</comment>
<keyword evidence="8" id="KW-1185">Reference proteome</keyword>
<dbReference type="AlphaFoldDB" id="A0A812D1U4"/>